<keyword evidence="11 12" id="KW-0472">Membrane</keyword>
<dbReference type="AlphaFoldDB" id="A0A238IWN5"/>
<proteinExistence type="inferred from homology"/>
<dbReference type="OrthoDB" id="7874534at2"/>
<accession>A0A238IWN5</accession>
<evidence type="ECO:0000256" key="1">
    <source>
        <dbReference type="ARBA" id="ARBA00002442"/>
    </source>
</evidence>
<protein>
    <recommendedName>
        <fullName evidence="4 12">Heme exporter protein D</fullName>
    </recommendedName>
</protein>
<dbReference type="RefSeq" id="WP_093972348.1">
    <property type="nucleotide sequence ID" value="NZ_FXXQ01000001.1"/>
</dbReference>
<dbReference type="GO" id="GO:0005886">
    <property type="term" value="C:plasma membrane"/>
    <property type="evidence" value="ECO:0007669"/>
    <property type="project" value="UniProtKB-SubCell"/>
</dbReference>
<evidence type="ECO:0000256" key="2">
    <source>
        <dbReference type="ARBA" id="ARBA00004377"/>
    </source>
</evidence>
<reference evidence="13 14" key="1">
    <citation type="submission" date="2017-05" db="EMBL/GenBank/DDBJ databases">
        <authorList>
            <person name="Song R."/>
            <person name="Chenine A.L."/>
            <person name="Ruprecht R.M."/>
        </authorList>
    </citation>
    <scope>NUCLEOTIDE SEQUENCE [LARGE SCALE GENOMIC DNA]</scope>
    <source>
        <strain evidence="13 14">CECT 8489</strain>
    </source>
</reference>
<dbReference type="Pfam" id="PF04995">
    <property type="entry name" value="CcmD"/>
    <property type="match status" value="1"/>
</dbReference>
<dbReference type="GO" id="GO:0015886">
    <property type="term" value="P:heme transport"/>
    <property type="evidence" value="ECO:0007669"/>
    <property type="project" value="InterPro"/>
</dbReference>
<evidence type="ECO:0000256" key="3">
    <source>
        <dbReference type="ARBA" id="ARBA00008741"/>
    </source>
</evidence>
<evidence type="ECO:0000256" key="4">
    <source>
        <dbReference type="ARBA" id="ARBA00016461"/>
    </source>
</evidence>
<evidence type="ECO:0000256" key="5">
    <source>
        <dbReference type="ARBA" id="ARBA00022448"/>
    </source>
</evidence>
<keyword evidence="9 12" id="KW-0201">Cytochrome c-type biogenesis</keyword>
<name>A0A238IWN5_9RHOB</name>
<organism evidence="13 14">
    <name type="scientific">Boseongicola aestuarii</name>
    <dbReference type="NCBI Taxonomy" id="1470561"/>
    <lineage>
        <taxon>Bacteria</taxon>
        <taxon>Pseudomonadati</taxon>
        <taxon>Pseudomonadota</taxon>
        <taxon>Alphaproteobacteria</taxon>
        <taxon>Rhodobacterales</taxon>
        <taxon>Paracoccaceae</taxon>
        <taxon>Boseongicola</taxon>
    </lineage>
</organism>
<dbReference type="Proteomes" id="UP000201838">
    <property type="component" value="Unassembled WGS sequence"/>
</dbReference>
<dbReference type="GO" id="GO:0017004">
    <property type="term" value="P:cytochrome complex assembly"/>
    <property type="evidence" value="ECO:0007669"/>
    <property type="project" value="UniProtKB-KW"/>
</dbReference>
<keyword evidence="5 12" id="KW-0813">Transport</keyword>
<evidence type="ECO:0000313" key="14">
    <source>
        <dbReference type="Proteomes" id="UP000201838"/>
    </source>
</evidence>
<evidence type="ECO:0000256" key="9">
    <source>
        <dbReference type="ARBA" id="ARBA00022748"/>
    </source>
</evidence>
<keyword evidence="14" id="KW-1185">Reference proteome</keyword>
<comment type="subcellular location">
    <subcellularLocation>
        <location evidence="2 12">Cell inner membrane</location>
        <topology evidence="2 12">Single-pass membrane protein</topology>
    </subcellularLocation>
</comment>
<comment type="function">
    <text evidence="1 12">Required for the export of heme to the periplasm for the biogenesis of c-type cytochromes.</text>
</comment>
<gene>
    <name evidence="13" type="ORF">BOA8489_00488</name>
</gene>
<evidence type="ECO:0000256" key="12">
    <source>
        <dbReference type="RuleBase" id="RU363101"/>
    </source>
</evidence>
<comment type="similarity">
    <text evidence="3 12">Belongs to the CcmD/CycX/HelD family.</text>
</comment>
<evidence type="ECO:0000256" key="6">
    <source>
        <dbReference type="ARBA" id="ARBA00022475"/>
    </source>
</evidence>
<keyword evidence="10 12" id="KW-1133">Transmembrane helix</keyword>
<evidence type="ECO:0000256" key="8">
    <source>
        <dbReference type="ARBA" id="ARBA00022692"/>
    </source>
</evidence>
<keyword evidence="6 12" id="KW-1003">Cell membrane</keyword>
<evidence type="ECO:0000256" key="7">
    <source>
        <dbReference type="ARBA" id="ARBA00022519"/>
    </source>
</evidence>
<dbReference type="EMBL" id="FXXQ01000001">
    <property type="protein sequence ID" value="SMX22392.1"/>
    <property type="molecule type" value="Genomic_DNA"/>
</dbReference>
<keyword evidence="8 12" id="KW-0812">Transmembrane</keyword>
<feature type="transmembrane region" description="Helical" evidence="12">
    <location>
        <begin position="12"/>
        <end position="31"/>
    </location>
</feature>
<sequence>MPDLGRYALEVSLAYGVSLLLLVGIVAVSVAQSRRTKRLLDEAEARWKK</sequence>
<keyword evidence="7 12" id="KW-0997">Cell inner membrane</keyword>
<evidence type="ECO:0000313" key="13">
    <source>
        <dbReference type="EMBL" id="SMX22392.1"/>
    </source>
</evidence>
<dbReference type="NCBIfam" id="TIGR03141">
    <property type="entry name" value="cytochro_ccmD"/>
    <property type="match status" value="1"/>
</dbReference>
<dbReference type="InterPro" id="IPR007078">
    <property type="entry name" value="Haem_export_protD_CcmD"/>
</dbReference>
<evidence type="ECO:0000256" key="10">
    <source>
        <dbReference type="ARBA" id="ARBA00022989"/>
    </source>
</evidence>
<evidence type="ECO:0000256" key="11">
    <source>
        <dbReference type="ARBA" id="ARBA00023136"/>
    </source>
</evidence>